<evidence type="ECO:0000313" key="4">
    <source>
        <dbReference type="Proteomes" id="UP001152797"/>
    </source>
</evidence>
<evidence type="ECO:0000256" key="1">
    <source>
        <dbReference type="SAM" id="MobiDB-lite"/>
    </source>
</evidence>
<dbReference type="InterPro" id="IPR029063">
    <property type="entry name" value="SAM-dependent_MTases_sf"/>
</dbReference>
<evidence type="ECO:0000313" key="2">
    <source>
        <dbReference type="EMBL" id="CAI3994618.1"/>
    </source>
</evidence>
<evidence type="ECO:0000313" key="3">
    <source>
        <dbReference type="EMBL" id="CAL1147993.1"/>
    </source>
</evidence>
<gene>
    <name evidence="2" type="ORF">C1SCF055_LOCUS21253</name>
</gene>
<comment type="caution">
    <text evidence="2">The sequence shown here is derived from an EMBL/GenBank/DDBJ whole genome shotgun (WGS) entry which is preliminary data.</text>
</comment>
<reference evidence="3" key="2">
    <citation type="submission" date="2024-04" db="EMBL/GenBank/DDBJ databases">
        <authorList>
            <person name="Chen Y."/>
            <person name="Shah S."/>
            <person name="Dougan E. K."/>
            <person name="Thang M."/>
            <person name="Chan C."/>
        </authorList>
    </citation>
    <scope>NUCLEOTIDE SEQUENCE [LARGE SCALE GENOMIC DNA]</scope>
</reference>
<name>A0A9P1CPA0_9DINO</name>
<dbReference type="EMBL" id="CAMXCT030001976">
    <property type="protein sequence ID" value="CAL4781930.1"/>
    <property type="molecule type" value="Genomic_DNA"/>
</dbReference>
<reference evidence="2" key="1">
    <citation type="submission" date="2022-10" db="EMBL/GenBank/DDBJ databases">
        <authorList>
            <person name="Chen Y."/>
            <person name="Dougan E. K."/>
            <person name="Chan C."/>
            <person name="Rhodes N."/>
            <person name="Thang M."/>
        </authorList>
    </citation>
    <scope>NUCLEOTIDE SEQUENCE</scope>
</reference>
<proteinExistence type="predicted"/>
<feature type="region of interest" description="Disordered" evidence="1">
    <location>
        <begin position="855"/>
        <end position="874"/>
    </location>
</feature>
<dbReference type="EMBL" id="CAMXCT020001976">
    <property type="protein sequence ID" value="CAL1147993.1"/>
    <property type="molecule type" value="Genomic_DNA"/>
</dbReference>
<accession>A0A9P1CPA0</accession>
<protein>
    <submittedName>
        <fullName evidence="2">Uncharacterized protein</fullName>
    </submittedName>
</protein>
<dbReference type="SUPFAM" id="SSF53335">
    <property type="entry name" value="S-adenosyl-L-methionine-dependent methyltransferases"/>
    <property type="match status" value="1"/>
</dbReference>
<sequence length="1408" mass="155379">MTVCPVFGASQSSAHAQVAAEIAAAPYVKAEASYAASEGEYRHAAAAWKAEESSAEQRAMRLQGDSKAEEAQDLAKRAQDLTTGAKVTVVLEDVIWSSNAGIGKVVPGGQVTRLSGLIPPGAHASDRITLVGCKFLAFGLLVDLEVDEACTVLCHRPLVMSHLFNLVEVCAGVGLSSLGFERAGFKQVCAVEKQPKLAALHRSVHPDVPVLCADVTEDTTVSQVFAQCQFPDEAQLALSPDEIKKFQAGGLTLKQCAVKPEHKLPTALHSWGNQTTECPCQCRDQSFSEGLLIAKGIYSQLLQMPPTADAPGLWRHLHVLEVSLLNGVPLNLAWGPEQRLNLCAAGQMAAPMHSIWIASALARHVQLLFTNDMPLEPLKMLSDLKHEVLLQSKQLYPDIPATPKMPDRCSVVIKETGHSEWTLSFHPDARIHELVVAHSRMHDVQSDDVWVRDHEDRLVPHESLIASHVSLTIGCTTDMFVQQQPEAILLAAPLCTADFEDDASSHVPDTLVDAPHDRDGHEDTDAIMDFEDALPALTNATPAAPQPNVQDGTVGGLFALDAHQLVSQLPPLVRDIDLCQAMRSPALTVQARIQLLDRQQSVWADDEIWWQMQALSPLTKQSKVAILDPLLANTWLSVQSVEAVRSWLEIQPQFDRIASVVLHQGHWLPCVWVKKLSELEVHMWEHDSVDIDALNPLHGIICQALQLPMFQTACTRRQFGLTNCGAAAIAFLQYKLHGLALPSDDQQLEFAAQSLKEDFRLSHDGFQYMPRPWCWGAGVPDVVAITTSLLQQHGVPQSASVSRAKLLTQSLGHDQVKQAVQGSSPWKSLKHMANQQTPPFQLVLPDELAAVQQDRKAKPKKNMPANGAKVAPTRPVEVDPSRLELAENTFKMEDGTSAPQLQLSQVGPLATGVALVSYSDALPFLQSGRQLTTKGLALLILNGPDDLNTALTWTSIRFAAKCAVNQQPVLLSGFLVQLGSQAIGPYFRSDGQVVPDVPVACARITAFADQWPQDWETFSSHPFKHLLAMLPPLQSCRLDQCQCEKWHQDPMTPATDVLLDVFKRQFYTDAGRPTRPSSATHFSVQIRYLKSQEAALLRLSGTNGIYIEPRLPDATSPSDEYQVVWLPQASFASAQHQSQCEPLSIGLARSGKRFGLRVSAKQFQQLFQKLKPDGQFLAPGTRQLWHCGPWPYGTDRKSLGRIFTEWTWQARPLQPVKPINGGVMWLVQSVADPPQTVHNLSHGQVVISRCDSQRDGMTTVGSAVGPQSTVELCAAISSHDPWLVRDPWQQAIQQMPKQPGPNVSSHLQELEERMTQNILDKLPQDRMETDETENRLQLLEHEMTLLASRHQSLEQTVSENHRQNSAQVQTLQAQMMSQMEVQSCQMARMFEDQMTKLETILSKKGRYE</sequence>
<keyword evidence="4" id="KW-1185">Reference proteome</keyword>
<dbReference type="Proteomes" id="UP001152797">
    <property type="component" value="Unassembled WGS sequence"/>
</dbReference>
<dbReference type="EMBL" id="CAMXCT010001976">
    <property type="protein sequence ID" value="CAI3994618.1"/>
    <property type="molecule type" value="Genomic_DNA"/>
</dbReference>
<dbReference type="Gene3D" id="3.40.50.150">
    <property type="entry name" value="Vaccinia Virus protein VP39"/>
    <property type="match status" value="1"/>
</dbReference>
<organism evidence="2">
    <name type="scientific">Cladocopium goreaui</name>
    <dbReference type="NCBI Taxonomy" id="2562237"/>
    <lineage>
        <taxon>Eukaryota</taxon>
        <taxon>Sar</taxon>
        <taxon>Alveolata</taxon>
        <taxon>Dinophyceae</taxon>
        <taxon>Suessiales</taxon>
        <taxon>Symbiodiniaceae</taxon>
        <taxon>Cladocopium</taxon>
    </lineage>
</organism>